<sequence length="332" mass="35433">MNQDKPIFVPHEDSTNNSSDQNNTPAADPNDNQSNSTFDPPLSPSNPIEKPTTSPSSNPQINDLTAAPKFEAKSIPETPAPTQVPPKPEVTLTQPVDTSKPAPTAPVFNKEPDLASTMFPPKKTSGTGVAVATTAILAVAFVAIGFAGGFFGYKYSPKLASLIKTSADSSNATTTTDNTQPQSTSATPGDVSVWPIYDNTTYLYSVKYPDNWYSQNTDDSTAATATFTNFAPQSKTNTEEKIEVSAQSANSQDLKTWIEAQNTISQNTATLTKLTISGQDAYQQETAGENKTLTTFIKQGENIISIIYSADAGVYNDGKAVYNTVIASFKLS</sequence>
<evidence type="ECO:0000313" key="4">
    <source>
        <dbReference type="Proteomes" id="UP000035648"/>
    </source>
</evidence>
<gene>
    <name evidence="3" type="ORF">UT28_C0001G1027</name>
</gene>
<feature type="region of interest" description="Disordered" evidence="1">
    <location>
        <begin position="169"/>
        <end position="188"/>
    </location>
</feature>
<keyword evidence="2" id="KW-0812">Transmembrane</keyword>
<dbReference type="Proteomes" id="UP000035648">
    <property type="component" value="Chromosome"/>
</dbReference>
<feature type="compositionally biased region" description="Low complexity" evidence="1">
    <location>
        <begin position="15"/>
        <end position="24"/>
    </location>
</feature>
<feature type="compositionally biased region" description="Pro residues" evidence="1">
    <location>
        <begin position="78"/>
        <end position="88"/>
    </location>
</feature>
<feature type="compositionally biased region" description="Polar residues" evidence="1">
    <location>
        <begin position="51"/>
        <end position="63"/>
    </location>
</feature>
<keyword evidence="2" id="KW-1133">Transmembrane helix</keyword>
<dbReference type="AlphaFoldDB" id="A0A0G4B4D1"/>
<reference evidence="3 4" key="1">
    <citation type="journal article" date="2015" name="Nature">
        <title>rRNA introns, odd ribosomes, and small enigmatic genomes across a large radiation of phyla.</title>
        <authorList>
            <person name="Brown C.T."/>
            <person name="Hug L.A."/>
            <person name="Thomas B.C."/>
            <person name="Sharon I."/>
            <person name="Castelle C.J."/>
            <person name="Singh A."/>
            <person name="Wilkins M.J."/>
            <person name="Williams K.H."/>
            <person name="Banfield J.F."/>
        </authorList>
    </citation>
    <scope>NUCLEOTIDE SEQUENCE [LARGE SCALE GENOMIC DNA]</scope>
</reference>
<feature type="transmembrane region" description="Helical" evidence="2">
    <location>
        <begin position="128"/>
        <end position="153"/>
    </location>
</feature>
<name>A0A0G4B4D1_9BACT</name>
<feature type="region of interest" description="Disordered" evidence="1">
    <location>
        <begin position="1"/>
        <end position="124"/>
    </location>
</feature>
<accession>A0A0G4B4D1</accession>
<dbReference type="KEGG" id="bbgw:UT28_C0001G1027"/>
<protein>
    <submittedName>
        <fullName evidence="3">Uncharacterized protein</fullName>
    </submittedName>
</protein>
<organism evidence="3 4">
    <name type="scientific">Berkelbacteria bacterium GW2011_GWE1_39_12</name>
    <dbReference type="NCBI Taxonomy" id="1618337"/>
    <lineage>
        <taxon>Bacteria</taxon>
        <taxon>Candidatus Berkelbacteria</taxon>
    </lineage>
</organism>
<dbReference type="EMBL" id="CP011213">
    <property type="protein sequence ID" value="AKM82801.1"/>
    <property type="molecule type" value="Genomic_DNA"/>
</dbReference>
<keyword evidence="2" id="KW-0472">Membrane</keyword>
<feature type="compositionally biased region" description="Low complexity" evidence="1">
    <location>
        <begin position="169"/>
        <end position="185"/>
    </location>
</feature>
<evidence type="ECO:0000313" key="3">
    <source>
        <dbReference type="EMBL" id="AKM82801.1"/>
    </source>
</evidence>
<evidence type="ECO:0000256" key="1">
    <source>
        <dbReference type="SAM" id="MobiDB-lite"/>
    </source>
</evidence>
<dbReference type="STRING" id="1618337.UT28_C0001G1027"/>
<proteinExistence type="predicted"/>
<evidence type="ECO:0000256" key="2">
    <source>
        <dbReference type="SAM" id="Phobius"/>
    </source>
</evidence>